<sequence length="139" mass="16034">MAPQKHKTKSPRVTVYKRPKQQQLSRDRRSHEPSYVTNGQLEYVLKEEGIPSSKKKNILQPGRGSEKVQNCVPTFAARLKEEMSNKKIEEEGMYNAYYGFCWDDKLDAFFPSKGVHDPANKCFGILLLRLWKIRSASLS</sequence>
<proteinExistence type="predicted"/>
<feature type="compositionally biased region" description="Basic residues" evidence="1">
    <location>
        <begin position="1"/>
        <end position="20"/>
    </location>
</feature>
<comment type="caution">
    <text evidence="2">The sequence shown here is derived from an EMBL/GenBank/DDBJ whole genome shotgun (WGS) entry which is preliminary data.</text>
</comment>
<reference evidence="2 3" key="1">
    <citation type="journal article" date="2022" name="Nat. Ecol. Evol.">
        <title>A masculinizing supergene underlies an exaggerated male reproductive morph in a spider.</title>
        <authorList>
            <person name="Hendrickx F."/>
            <person name="De Corte Z."/>
            <person name="Sonet G."/>
            <person name="Van Belleghem S.M."/>
            <person name="Kostlbacher S."/>
            <person name="Vangestel C."/>
        </authorList>
    </citation>
    <scope>NUCLEOTIDE SEQUENCE [LARGE SCALE GENOMIC DNA]</scope>
    <source>
        <strain evidence="2">W744_W776</strain>
    </source>
</reference>
<protein>
    <submittedName>
        <fullName evidence="2">Uncharacterized protein</fullName>
    </submittedName>
</protein>
<evidence type="ECO:0000313" key="2">
    <source>
        <dbReference type="EMBL" id="KAG8186846.1"/>
    </source>
</evidence>
<evidence type="ECO:0000313" key="3">
    <source>
        <dbReference type="Proteomes" id="UP000827092"/>
    </source>
</evidence>
<keyword evidence="3" id="KW-1185">Reference proteome</keyword>
<organism evidence="2 3">
    <name type="scientific">Oedothorax gibbosus</name>
    <dbReference type="NCBI Taxonomy" id="931172"/>
    <lineage>
        <taxon>Eukaryota</taxon>
        <taxon>Metazoa</taxon>
        <taxon>Ecdysozoa</taxon>
        <taxon>Arthropoda</taxon>
        <taxon>Chelicerata</taxon>
        <taxon>Arachnida</taxon>
        <taxon>Araneae</taxon>
        <taxon>Araneomorphae</taxon>
        <taxon>Entelegynae</taxon>
        <taxon>Araneoidea</taxon>
        <taxon>Linyphiidae</taxon>
        <taxon>Erigoninae</taxon>
        <taxon>Oedothorax</taxon>
    </lineage>
</organism>
<gene>
    <name evidence="2" type="ORF">JTE90_024092</name>
</gene>
<dbReference type="Proteomes" id="UP000827092">
    <property type="component" value="Unassembled WGS sequence"/>
</dbReference>
<feature type="region of interest" description="Disordered" evidence="1">
    <location>
        <begin position="1"/>
        <end position="35"/>
    </location>
</feature>
<accession>A0AAV6URA9</accession>
<evidence type="ECO:0000256" key="1">
    <source>
        <dbReference type="SAM" id="MobiDB-lite"/>
    </source>
</evidence>
<dbReference type="EMBL" id="JAFNEN010000287">
    <property type="protein sequence ID" value="KAG8186846.1"/>
    <property type="molecule type" value="Genomic_DNA"/>
</dbReference>
<dbReference type="AlphaFoldDB" id="A0AAV6URA9"/>
<name>A0AAV6URA9_9ARAC</name>